<protein>
    <recommendedName>
        <fullName evidence="8">Ion-translocating oxidoreductase complex subunit E</fullName>
        <ecNumber evidence="8">7.-.-.-</ecNumber>
    </recommendedName>
    <alternativeName>
        <fullName evidence="8">Rnf electron transport complex subunit E</fullName>
    </alternativeName>
</protein>
<dbReference type="InterPro" id="IPR010968">
    <property type="entry name" value="RnfE"/>
</dbReference>
<comment type="function">
    <text evidence="8">Part of a membrane-bound complex that couples electron transfer with translocation of ions across the membrane.</text>
</comment>
<dbReference type="AlphaFoldDB" id="A0A833NZS7"/>
<accession>A0A833NZS7</accession>
<evidence type="ECO:0000256" key="2">
    <source>
        <dbReference type="ARBA" id="ARBA00022448"/>
    </source>
</evidence>
<keyword evidence="2 8" id="KW-0813">Transport</keyword>
<dbReference type="EC" id="7.-.-.-" evidence="8"/>
<keyword evidence="3 8" id="KW-0812">Transmembrane</keyword>
<dbReference type="Pfam" id="PF02508">
    <property type="entry name" value="Rnf-Nqr"/>
    <property type="match status" value="1"/>
</dbReference>
<reference evidence="9 10" key="1">
    <citation type="submission" date="2019-12" db="EMBL/GenBank/DDBJ databases">
        <authorList>
            <person name="Wolfe R."/>
            <person name="Danczak R."/>
            <person name="Wilkins M."/>
        </authorList>
    </citation>
    <scope>NUCLEOTIDE SEQUENCE [LARGE SCALE GENOMIC DNA]</scope>
    <source>
        <strain evidence="9">X2_MaxBin.013</strain>
    </source>
</reference>
<comment type="caution">
    <text evidence="9">The sequence shown here is derived from an EMBL/GenBank/DDBJ whole genome shotgun (WGS) entry which is preliminary data.</text>
</comment>
<dbReference type="Proteomes" id="UP000488506">
    <property type="component" value="Unassembled WGS sequence"/>
</dbReference>
<evidence type="ECO:0000256" key="6">
    <source>
        <dbReference type="ARBA" id="ARBA00022989"/>
    </source>
</evidence>
<feature type="transmembrane region" description="Helical" evidence="8">
    <location>
        <begin position="81"/>
        <end position="101"/>
    </location>
</feature>
<feature type="transmembrane region" description="Helical" evidence="8">
    <location>
        <begin position="107"/>
        <end position="125"/>
    </location>
</feature>
<dbReference type="GO" id="GO:0022900">
    <property type="term" value="P:electron transport chain"/>
    <property type="evidence" value="ECO:0007669"/>
    <property type="project" value="UniProtKB-UniRule"/>
</dbReference>
<feature type="transmembrane region" description="Helical" evidence="8">
    <location>
        <begin position="170"/>
        <end position="189"/>
    </location>
</feature>
<dbReference type="PANTHER" id="PTHR30586">
    <property type="entry name" value="ELECTRON TRANSPORT COMPLEX PROTEIN RNFE"/>
    <property type="match status" value="1"/>
</dbReference>
<organism evidence="9 10">
    <name type="scientific">Candidatus Saganbacteria bacterium</name>
    <dbReference type="NCBI Taxonomy" id="2575572"/>
    <lineage>
        <taxon>Bacteria</taxon>
        <taxon>Bacillati</taxon>
        <taxon>Saganbacteria</taxon>
    </lineage>
</organism>
<evidence type="ECO:0000256" key="4">
    <source>
        <dbReference type="ARBA" id="ARBA00022967"/>
    </source>
</evidence>
<evidence type="ECO:0000256" key="7">
    <source>
        <dbReference type="ARBA" id="ARBA00023136"/>
    </source>
</evidence>
<dbReference type="PIRSF" id="PIRSF006102">
    <property type="entry name" value="NQR_DE"/>
    <property type="match status" value="1"/>
</dbReference>
<dbReference type="NCBIfam" id="NF009070">
    <property type="entry name" value="PRK12405.1"/>
    <property type="match status" value="1"/>
</dbReference>
<comment type="similarity">
    <text evidence="8">Belongs to the NqrDE/RnfAE family.</text>
</comment>
<dbReference type="InterPro" id="IPR003667">
    <property type="entry name" value="NqrDE/RnfAE"/>
</dbReference>
<keyword evidence="7 8" id="KW-0472">Membrane</keyword>
<evidence type="ECO:0000313" key="10">
    <source>
        <dbReference type="Proteomes" id="UP000488506"/>
    </source>
</evidence>
<keyword evidence="4 8" id="KW-1278">Translocase</keyword>
<evidence type="ECO:0000256" key="8">
    <source>
        <dbReference type="HAMAP-Rule" id="MF_00478"/>
    </source>
</evidence>
<dbReference type="EMBL" id="WPAF01000017">
    <property type="protein sequence ID" value="KAF0133862.1"/>
    <property type="molecule type" value="Genomic_DNA"/>
</dbReference>
<proteinExistence type="inferred from homology"/>
<keyword evidence="5 8" id="KW-0249">Electron transport</keyword>
<keyword evidence="8" id="KW-1003">Cell membrane</keyword>
<evidence type="ECO:0000313" key="9">
    <source>
        <dbReference type="EMBL" id="KAF0133862.1"/>
    </source>
</evidence>
<feature type="transmembrane region" description="Helical" evidence="8">
    <location>
        <begin position="52"/>
        <end position="69"/>
    </location>
</feature>
<keyword evidence="6 8" id="KW-1133">Transmembrane helix</keyword>
<evidence type="ECO:0000256" key="1">
    <source>
        <dbReference type="ARBA" id="ARBA00004127"/>
    </source>
</evidence>
<comment type="subunit">
    <text evidence="8">The complex is composed of six subunits: RnfA, RnfB, RnfC, RnfD, RnfE and RnfG.</text>
</comment>
<name>A0A833NZS7_UNCSA</name>
<dbReference type="PANTHER" id="PTHR30586:SF0">
    <property type="entry name" value="ION-TRANSLOCATING OXIDOREDUCTASE COMPLEX SUBUNIT E"/>
    <property type="match status" value="1"/>
</dbReference>
<dbReference type="GO" id="GO:0012505">
    <property type="term" value="C:endomembrane system"/>
    <property type="evidence" value="ECO:0007669"/>
    <property type="project" value="UniProtKB-SubCell"/>
</dbReference>
<evidence type="ECO:0000256" key="3">
    <source>
        <dbReference type="ARBA" id="ARBA00022692"/>
    </source>
</evidence>
<sequence>MECFSRQNKKNMNLLKEFYKGIFSENPVLRILLGLCATMAVTTSLINGVGMGLATSFVLILSNVIISSIRKIIPDKVRIPVMIIVIATFTTIVDLILAAYFPPLSKALGIFIPLIVVNCIIFGRAEAFASRYPVFDSFLDGLTKGAGFTVTLMFVGFIRESLGRQVLVMILPPGAFLLIGFLVGAMNLIERWQKGLNPR</sequence>
<dbReference type="GO" id="GO:0005886">
    <property type="term" value="C:plasma membrane"/>
    <property type="evidence" value="ECO:0007669"/>
    <property type="project" value="UniProtKB-SubCell"/>
</dbReference>
<comment type="subcellular location">
    <subcellularLocation>
        <location evidence="8">Cell membrane</location>
        <topology evidence="8">Multi-pass membrane protein</topology>
    </subcellularLocation>
    <subcellularLocation>
        <location evidence="1">Endomembrane system</location>
        <topology evidence="1">Multi-pass membrane protein</topology>
    </subcellularLocation>
</comment>
<dbReference type="HAMAP" id="MF_00478">
    <property type="entry name" value="RsxE_RnfE"/>
    <property type="match status" value="1"/>
</dbReference>
<evidence type="ECO:0000256" key="5">
    <source>
        <dbReference type="ARBA" id="ARBA00022982"/>
    </source>
</evidence>
<gene>
    <name evidence="8" type="primary">rnfE</name>
    <name evidence="9" type="ORF">FD145_1072</name>
</gene>
<feature type="transmembrane region" description="Helical" evidence="8">
    <location>
        <begin position="137"/>
        <end position="158"/>
    </location>
</feature>